<evidence type="ECO:0000313" key="1">
    <source>
        <dbReference type="EMBL" id="RGP81336.1"/>
    </source>
</evidence>
<protein>
    <submittedName>
        <fullName evidence="1">Uncharacterized protein</fullName>
    </submittedName>
</protein>
<evidence type="ECO:0000313" key="2">
    <source>
        <dbReference type="Proteomes" id="UP000266234"/>
    </source>
</evidence>
<accession>A0A395TA39</accession>
<dbReference type="EMBL" id="PXOG01000011">
    <property type="protein sequence ID" value="RGP81336.1"/>
    <property type="molecule type" value="Genomic_DNA"/>
</dbReference>
<reference evidence="1 2" key="1">
    <citation type="journal article" date="2018" name="PLoS Pathog.">
        <title>Evolution of structural diversity of trichothecenes, a family of toxins produced by plant pathogenic and entomopathogenic fungi.</title>
        <authorList>
            <person name="Proctor R.H."/>
            <person name="McCormick S.P."/>
            <person name="Kim H.S."/>
            <person name="Cardoza R.E."/>
            <person name="Stanley A.M."/>
            <person name="Lindo L."/>
            <person name="Kelly A."/>
            <person name="Brown D.W."/>
            <person name="Lee T."/>
            <person name="Vaughan M.M."/>
            <person name="Alexander N.J."/>
            <person name="Busman M."/>
            <person name="Gutierrez S."/>
        </authorList>
    </citation>
    <scope>NUCLEOTIDE SEQUENCE [LARGE SCALE GENOMIC DNA]</scope>
    <source>
        <strain evidence="1 2">NRRL 20695</strain>
    </source>
</reference>
<keyword evidence="2" id="KW-1185">Reference proteome</keyword>
<proteinExistence type="predicted"/>
<organism evidence="1 2">
    <name type="scientific">Fusarium longipes</name>
    <dbReference type="NCBI Taxonomy" id="694270"/>
    <lineage>
        <taxon>Eukaryota</taxon>
        <taxon>Fungi</taxon>
        <taxon>Dikarya</taxon>
        <taxon>Ascomycota</taxon>
        <taxon>Pezizomycotina</taxon>
        <taxon>Sordariomycetes</taxon>
        <taxon>Hypocreomycetidae</taxon>
        <taxon>Hypocreales</taxon>
        <taxon>Nectriaceae</taxon>
        <taxon>Fusarium</taxon>
    </lineage>
</organism>
<dbReference type="OrthoDB" id="5035739at2759"/>
<name>A0A395TA39_9HYPO</name>
<dbReference type="AlphaFoldDB" id="A0A395TA39"/>
<sequence length="166" mass="19535">MSNQTSEQDSITVALQLQHLQLNVRLTQELDALKTQVRNRFFFQTHHHVQKIPHLVQDWKEEAANKFFENREKSGIARTVPLAEAEFDNYCTAMIQNRETMILNLKLGNVGFEKKIVELQAKPNELLSDLTIERFKTFTEARDKMIVNLEIEKKELVDDYLVRWGY</sequence>
<gene>
    <name evidence="1" type="ORF">FLONG3_480</name>
</gene>
<dbReference type="Proteomes" id="UP000266234">
    <property type="component" value="Unassembled WGS sequence"/>
</dbReference>
<comment type="caution">
    <text evidence="1">The sequence shown here is derived from an EMBL/GenBank/DDBJ whole genome shotgun (WGS) entry which is preliminary data.</text>
</comment>